<organism evidence="1 2">
    <name type="scientific">Nocardia uniformis</name>
    <dbReference type="NCBI Taxonomy" id="53432"/>
    <lineage>
        <taxon>Bacteria</taxon>
        <taxon>Bacillati</taxon>
        <taxon>Actinomycetota</taxon>
        <taxon>Actinomycetes</taxon>
        <taxon>Mycobacteriales</taxon>
        <taxon>Nocardiaceae</taxon>
        <taxon>Nocardia</taxon>
    </lineage>
</organism>
<reference evidence="1 2" key="1">
    <citation type="submission" date="2020-05" db="EMBL/GenBank/DDBJ databases">
        <title>MicrobeNet Type strains.</title>
        <authorList>
            <person name="Nicholson A.C."/>
        </authorList>
    </citation>
    <scope>NUCLEOTIDE SEQUENCE [LARGE SCALE GENOMIC DNA]</scope>
    <source>
        <strain evidence="1 2">JCM 3224</strain>
    </source>
</reference>
<keyword evidence="2" id="KW-1185">Reference proteome</keyword>
<comment type="caution">
    <text evidence="1">The sequence shown here is derived from an EMBL/GenBank/DDBJ whole genome shotgun (WGS) entry which is preliminary data.</text>
</comment>
<proteinExistence type="predicted"/>
<protein>
    <submittedName>
        <fullName evidence="1">Uncharacterized protein</fullName>
    </submittedName>
</protein>
<dbReference type="EMBL" id="JABELX010000001">
    <property type="protein sequence ID" value="NNH68926.1"/>
    <property type="molecule type" value="Genomic_DNA"/>
</dbReference>
<dbReference type="RefSeq" id="WP_157553144.1">
    <property type="nucleotide sequence ID" value="NZ_JABELX010000001.1"/>
</dbReference>
<dbReference type="Proteomes" id="UP000586827">
    <property type="component" value="Unassembled WGS sequence"/>
</dbReference>
<evidence type="ECO:0000313" key="2">
    <source>
        <dbReference type="Proteomes" id="UP000586827"/>
    </source>
</evidence>
<gene>
    <name evidence="1" type="ORF">HLB23_03385</name>
</gene>
<name>A0A849BVG7_9NOCA</name>
<sequence length="76" mass="8437">MTDSIPCDVEIVRHSQRDGDAIVRWAEVNVNGIPMPATGEPRVVHTTLGTHVTLDLTATSVSIRTEDRTRELKEKL</sequence>
<evidence type="ECO:0000313" key="1">
    <source>
        <dbReference type="EMBL" id="NNH68926.1"/>
    </source>
</evidence>
<dbReference type="AlphaFoldDB" id="A0A849BVG7"/>
<accession>A0A849BVG7</accession>